<proteinExistence type="inferred from homology"/>
<evidence type="ECO:0000256" key="1">
    <source>
        <dbReference type="ARBA" id="ARBA00007378"/>
    </source>
</evidence>
<organism evidence="2 3">
    <name type="scientific">Rhodopseudomonas julia</name>
    <dbReference type="NCBI Taxonomy" id="200617"/>
    <lineage>
        <taxon>Bacteria</taxon>
        <taxon>Pseudomonadati</taxon>
        <taxon>Pseudomonadota</taxon>
        <taxon>Alphaproteobacteria</taxon>
        <taxon>Hyphomicrobiales</taxon>
        <taxon>Nitrobacteraceae</taxon>
        <taxon>Rhodopseudomonas</taxon>
    </lineage>
</organism>
<evidence type="ECO:0000313" key="2">
    <source>
        <dbReference type="EMBL" id="MDQ0326549.1"/>
    </source>
</evidence>
<sequence>MKVLYETEARAVGGRQGHAETPDHLLSVDLATPKEMGGQGGATNPEQLFAAGYAACFESAMRFLAGKQKLPLKGASVTVKVRLGSVSETAFGLDVDLVAETNGLDRKAAEDLVALAHEGCPYSRAIKGNVDVAITVEAK</sequence>
<name>A0ABU0C7Q9_9BRAD</name>
<gene>
    <name evidence="2" type="ORF">J2R99_002418</name>
</gene>
<keyword evidence="3" id="KW-1185">Reference proteome</keyword>
<dbReference type="PANTHER" id="PTHR33797">
    <property type="entry name" value="ORGANIC HYDROPEROXIDE RESISTANCE PROTEIN-LIKE"/>
    <property type="match status" value="1"/>
</dbReference>
<dbReference type="Gene3D" id="3.30.300.20">
    <property type="match status" value="1"/>
</dbReference>
<dbReference type="EMBL" id="JAUSUK010000002">
    <property type="protein sequence ID" value="MDQ0326549.1"/>
    <property type="molecule type" value="Genomic_DNA"/>
</dbReference>
<dbReference type="Proteomes" id="UP001230253">
    <property type="component" value="Unassembled WGS sequence"/>
</dbReference>
<dbReference type="InterPro" id="IPR015946">
    <property type="entry name" value="KH_dom-like_a/b"/>
</dbReference>
<dbReference type="RefSeq" id="WP_370872357.1">
    <property type="nucleotide sequence ID" value="NZ_JAUSUK010000002.1"/>
</dbReference>
<dbReference type="InterPro" id="IPR003718">
    <property type="entry name" value="OsmC/Ohr_fam"/>
</dbReference>
<accession>A0ABU0C7Q9</accession>
<evidence type="ECO:0000313" key="3">
    <source>
        <dbReference type="Proteomes" id="UP001230253"/>
    </source>
</evidence>
<dbReference type="InterPro" id="IPR019953">
    <property type="entry name" value="OHR"/>
</dbReference>
<protein>
    <submittedName>
        <fullName evidence="2">Ohr subfamily peroxiredoxin</fullName>
    </submittedName>
</protein>
<dbReference type="SUPFAM" id="SSF82784">
    <property type="entry name" value="OsmC-like"/>
    <property type="match status" value="1"/>
</dbReference>
<dbReference type="Gene3D" id="2.20.25.10">
    <property type="match status" value="1"/>
</dbReference>
<dbReference type="Pfam" id="PF02566">
    <property type="entry name" value="OsmC"/>
    <property type="match status" value="1"/>
</dbReference>
<comment type="similarity">
    <text evidence="1">Belongs to the OsmC/Ohr family.</text>
</comment>
<dbReference type="InterPro" id="IPR036102">
    <property type="entry name" value="OsmC/Ohrsf"/>
</dbReference>
<reference evidence="2 3" key="1">
    <citation type="submission" date="2023-07" db="EMBL/GenBank/DDBJ databases">
        <title>Genomic Encyclopedia of Type Strains, Phase IV (KMG-IV): sequencing the most valuable type-strain genomes for metagenomic binning, comparative biology and taxonomic classification.</title>
        <authorList>
            <person name="Goeker M."/>
        </authorList>
    </citation>
    <scope>NUCLEOTIDE SEQUENCE [LARGE SCALE GENOMIC DNA]</scope>
    <source>
        <strain evidence="2 3">DSM 11549</strain>
    </source>
</reference>
<dbReference type="NCBIfam" id="TIGR03561">
    <property type="entry name" value="organ_hyd_perox"/>
    <property type="match status" value="1"/>
</dbReference>
<dbReference type="PANTHER" id="PTHR33797:SF2">
    <property type="entry name" value="ORGANIC HYDROPEROXIDE RESISTANCE PROTEIN-LIKE"/>
    <property type="match status" value="1"/>
</dbReference>
<comment type="caution">
    <text evidence="2">The sequence shown here is derived from an EMBL/GenBank/DDBJ whole genome shotgun (WGS) entry which is preliminary data.</text>
</comment>